<proteinExistence type="predicted"/>
<gene>
    <name evidence="2" type="ORF">KHLLAP_LOCUS11945</name>
</gene>
<sequence length="559" mass="63881">MGDRVPKYAILSHTWVEDEEISYQEMTSLASDPDHLAIEKSGYRKILETCRKAKRHDLDYAWVDTCCIDKSSSAELTEAVNSMFKWYQKSEACYAFLADLPSYRDKHPRMPSCRWFFRGWCLQELLAPHNLRFYDATWKYVGSKTELKTLINRITQIDEETLVDSHRLYEAPVAQRMSWASNRITTREEDIAYCLLGIFDVNIPMLYGEGNKAFIRLQEEIIKSSNDLSIFAPEASSRGTSTTAENYCDLFARSPKAFDSCGLVRANGSELVSGDSDQSFTMTNNGLYFREAHFAVTFHKYILSLNCTVVDTAGRGFPLHMVLQKIGPARFVRTAYRRDRSPGSHEYHHTEEAYIITHVKPSTRKLLDASYEGSVWIGCERSHTHDDQRNALRSATPQNRWDFANHRFITAGTESFEGYLMVFPGALGYAVEMRGPQFFYLVCGVTLTKWGKPTAWVRLRSVEDWTRAEQSQGEMASKLANRPMYGSNYTLDMPRLRMNRCMVTATIRPHPDKYAAFNVHLAFAPIADSSIAEAFDVSVQAEGKGKGSGWRVFPRLRYT</sequence>
<accession>A0AAI8YLB3</accession>
<organism evidence="2 3">
    <name type="scientific">Anthostomella pinea</name>
    <dbReference type="NCBI Taxonomy" id="933095"/>
    <lineage>
        <taxon>Eukaryota</taxon>
        <taxon>Fungi</taxon>
        <taxon>Dikarya</taxon>
        <taxon>Ascomycota</taxon>
        <taxon>Pezizomycotina</taxon>
        <taxon>Sordariomycetes</taxon>
        <taxon>Xylariomycetidae</taxon>
        <taxon>Xylariales</taxon>
        <taxon>Xylariaceae</taxon>
        <taxon>Anthostomella</taxon>
    </lineage>
</organism>
<dbReference type="Pfam" id="PF06985">
    <property type="entry name" value="HET"/>
    <property type="match status" value="1"/>
</dbReference>
<name>A0AAI8YLB3_9PEZI</name>
<protein>
    <submittedName>
        <fullName evidence="2">Uu.00g071020.m01.CDS01</fullName>
    </submittedName>
</protein>
<evidence type="ECO:0000259" key="1">
    <source>
        <dbReference type="Pfam" id="PF06985"/>
    </source>
</evidence>
<dbReference type="PANTHER" id="PTHR10622:SF12">
    <property type="entry name" value="HET DOMAIN-CONTAINING PROTEIN"/>
    <property type="match status" value="1"/>
</dbReference>
<evidence type="ECO:0000313" key="3">
    <source>
        <dbReference type="Proteomes" id="UP001295740"/>
    </source>
</evidence>
<dbReference type="AlphaFoldDB" id="A0AAI8YLB3"/>
<keyword evidence="3" id="KW-1185">Reference proteome</keyword>
<reference evidence="2" key="1">
    <citation type="submission" date="2023-10" db="EMBL/GenBank/DDBJ databases">
        <authorList>
            <person name="Hackl T."/>
        </authorList>
    </citation>
    <scope>NUCLEOTIDE SEQUENCE</scope>
</reference>
<dbReference type="EMBL" id="CAUWAG010000018">
    <property type="protein sequence ID" value="CAJ2511477.1"/>
    <property type="molecule type" value="Genomic_DNA"/>
</dbReference>
<dbReference type="Proteomes" id="UP001295740">
    <property type="component" value="Unassembled WGS sequence"/>
</dbReference>
<comment type="caution">
    <text evidence="2">The sequence shown here is derived from an EMBL/GenBank/DDBJ whole genome shotgun (WGS) entry which is preliminary data.</text>
</comment>
<dbReference type="InterPro" id="IPR010730">
    <property type="entry name" value="HET"/>
</dbReference>
<dbReference type="PANTHER" id="PTHR10622">
    <property type="entry name" value="HET DOMAIN-CONTAINING PROTEIN"/>
    <property type="match status" value="1"/>
</dbReference>
<feature type="domain" description="Heterokaryon incompatibility" evidence="1">
    <location>
        <begin position="8"/>
        <end position="99"/>
    </location>
</feature>
<evidence type="ECO:0000313" key="2">
    <source>
        <dbReference type="EMBL" id="CAJ2511477.1"/>
    </source>
</evidence>